<dbReference type="PANTHER" id="PTHR31867">
    <property type="entry name" value="EXPANSIN-A15"/>
    <property type="match status" value="1"/>
</dbReference>
<keyword evidence="7" id="KW-0732">Signal</keyword>
<dbReference type="InterPro" id="IPR036749">
    <property type="entry name" value="Expansin_CBD_sf"/>
</dbReference>
<feature type="domain" description="Expansin-like CBD" evidence="9">
    <location>
        <begin position="173"/>
        <end position="275"/>
    </location>
</feature>
<dbReference type="InterPro" id="IPR036908">
    <property type="entry name" value="RlpA-like_sf"/>
</dbReference>
<dbReference type="AlphaFoldDB" id="A0A0D2KTX7"/>
<dbReference type="Proteomes" id="UP000054498">
    <property type="component" value="Unassembled WGS sequence"/>
</dbReference>
<keyword evidence="5" id="KW-0472">Membrane</keyword>
<comment type="similarity">
    <text evidence="3">Belongs to the expansin family. Expansin A subfamily.</text>
</comment>
<name>A0A0D2KTX7_9CHLO</name>
<dbReference type="PROSITE" id="PS50843">
    <property type="entry name" value="EXPANSIN_CBD"/>
    <property type="match status" value="1"/>
</dbReference>
<dbReference type="InterPro" id="IPR007117">
    <property type="entry name" value="Expansin_CBD"/>
</dbReference>
<reference evidence="10 11" key="1">
    <citation type="journal article" date="2013" name="BMC Genomics">
        <title>Reconstruction of the lipid metabolism for the microalga Monoraphidium neglectum from its genome sequence reveals characteristics suitable for biofuel production.</title>
        <authorList>
            <person name="Bogen C."/>
            <person name="Al-Dilaimi A."/>
            <person name="Albersmeier A."/>
            <person name="Wichmann J."/>
            <person name="Grundmann M."/>
            <person name="Rupp O."/>
            <person name="Lauersen K.J."/>
            <person name="Blifernez-Klassen O."/>
            <person name="Kalinowski J."/>
            <person name="Goesmann A."/>
            <person name="Mussgnug J.H."/>
            <person name="Kruse O."/>
        </authorList>
    </citation>
    <scope>NUCLEOTIDE SEQUENCE [LARGE SCALE GENOMIC DNA]</scope>
    <source>
        <strain evidence="10 11">SAG 48.87</strain>
    </source>
</reference>
<dbReference type="KEGG" id="mng:MNEG_9055"/>
<evidence type="ECO:0000313" key="11">
    <source>
        <dbReference type="Proteomes" id="UP000054498"/>
    </source>
</evidence>
<dbReference type="RefSeq" id="XP_013897928.1">
    <property type="nucleotide sequence ID" value="XM_014042474.1"/>
</dbReference>
<feature type="signal peptide" evidence="7">
    <location>
        <begin position="1"/>
        <end position="20"/>
    </location>
</feature>
<dbReference type="PROSITE" id="PS50842">
    <property type="entry name" value="EXPANSIN_EG45"/>
    <property type="match status" value="1"/>
</dbReference>
<dbReference type="GeneID" id="25741930"/>
<evidence type="ECO:0000259" key="9">
    <source>
        <dbReference type="PROSITE" id="PS50843"/>
    </source>
</evidence>
<dbReference type="Gene3D" id="2.60.40.760">
    <property type="entry name" value="Expansin, cellulose-binding-like domain"/>
    <property type="match status" value="1"/>
</dbReference>
<evidence type="ECO:0000256" key="5">
    <source>
        <dbReference type="ARBA" id="ARBA00023136"/>
    </source>
</evidence>
<evidence type="ECO:0000259" key="8">
    <source>
        <dbReference type="PROSITE" id="PS50842"/>
    </source>
</evidence>
<evidence type="ECO:0008006" key="12">
    <source>
        <dbReference type="Google" id="ProtNLM"/>
    </source>
</evidence>
<dbReference type="EMBL" id="KK102023">
    <property type="protein sequence ID" value="KIY98908.1"/>
    <property type="molecule type" value="Genomic_DNA"/>
</dbReference>
<dbReference type="GO" id="GO:0016020">
    <property type="term" value="C:membrane"/>
    <property type="evidence" value="ECO:0007669"/>
    <property type="project" value="UniProtKB-SubCell"/>
</dbReference>
<feature type="region of interest" description="Disordered" evidence="6">
    <location>
        <begin position="387"/>
        <end position="418"/>
    </location>
</feature>
<evidence type="ECO:0000256" key="7">
    <source>
        <dbReference type="SAM" id="SignalP"/>
    </source>
</evidence>
<keyword evidence="4" id="KW-0964">Secreted</keyword>
<dbReference type="OrthoDB" id="406505at2759"/>
<feature type="compositionally biased region" description="Low complexity" evidence="6">
    <location>
        <begin position="322"/>
        <end position="346"/>
    </location>
</feature>
<protein>
    <recommendedName>
        <fullName evidence="12">Expansin-like EG45 domain-containing protein</fullName>
    </recommendedName>
</protein>
<dbReference type="InterPro" id="IPR002963">
    <property type="entry name" value="Expansin"/>
</dbReference>
<gene>
    <name evidence="10" type="ORF">MNEG_9055</name>
</gene>
<accession>A0A0D2KTX7</accession>
<dbReference type="Pfam" id="PF01357">
    <property type="entry name" value="Expansin_C"/>
    <property type="match status" value="1"/>
</dbReference>
<evidence type="ECO:0000256" key="3">
    <source>
        <dbReference type="ARBA" id="ARBA00005392"/>
    </source>
</evidence>
<dbReference type="SUPFAM" id="SSF49590">
    <property type="entry name" value="PHL pollen allergen"/>
    <property type="match status" value="1"/>
</dbReference>
<dbReference type="GO" id="GO:0009664">
    <property type="term" value="P:plant-type cell wall organization"/>
    <property type="evidence" value="ECO:0007669"/>
    <property type="project" value="InterPro"/>
</dbReference>
<dbReference type="SUPFAM" id="SSF50685">
    <property type="entry name" value="Barwin-like endoglucanases"/>
    <property type="match status" value="1"/>
</dbReference>
<evidence type="ECO:0000256" key="6">
    <source>
        <dbReference type="SAM" id="MobiDB-lite"/>
    </source>
</evidence>
<feature type="domain" description="Expansin-like EG45" evidence="8">
    <location>
        <begin position="54"/>
        <end position="159"/>
    </location>
</feature>
<evidence type="ECO:0000256" key="1">
    <source>
        <dbReference type="ARBA" id="ARBA00004170"/>
    </source>
</evidence>
<evidence type="ECO:0000256" key="2">
    <source>
        <dbReference type="ARBA" id="ARBA00004191"/>
    </source>
</evidence>
<proteinExistence type="inferred from homology"/>
<organism evidence="10 11">
    <name type="scientific">Monoraphidium neglectum</name>
    <dbReference type="NCBI Taxonomy" id="145388"/>
    <lineage>
        <taxon>Eukaryota</taxon>
        <taxon>Viridiplantae</taxon>
        <taxon>Chlorophyta</taxon>
        <taxon>core chlorophytes</taxon>
        <taxon>Chlorophyceae</taxon>
        <taxon>CS clade</taxon>
        <taxon>Sphaeropleales</taxon>
        <taxon>Selenastraceae</taxon>
        <taxon>Monoraphidium</taxon>
    </lineage>
</organism>
<evidence type="ECO:0000256" key="4">
    <source>
        <dbReference type="ARBA" id="ARBA00022512"/>
    </source>
</evidence>
<feature type="region of interest" description="Disordered" evidence="6">
    <location>
        <begin position="315"/>
        <end position="346"/>
    </location>
</feature>
<dbReference type="Gene3D" id="2.40.40.10">
    <property type="entry name" value="RlpA-like domain"/>
    <property type="match status" value="1"/>
</dbReference>
<dbReference type="CDD" id="cd22271">
    <property type="entry name" value="DPBB_EXP_N-like"/>
    <property type="match status" value="1"/>
</dbReference>
<keyword evidence="11" id="KW-1185">Reference proteome</keyword>
<dbReference type="InterPro" id="IPR007112">
    <property type="entry name" value="Expansin/allergen_DPBB_dom"/>
</dbReference>
<feature type="compositionally biased region" description="Low complexity" evidence="6">
    <location>
        <begin position="387"/>
        <end position="404"/>
    </location>
</feature>
<keyword evidence="4" id="KW-0134">Cell wall</keyword>
<sequence>MVRPATMLLVVLMVAAVVAAAGSTPFSGWYSGAATFYGGPQDSATTEYNTKIATGSCGYGDIDPKLWPFYLVAGLSPSNPLIQSLKERGCGSCLEVECVGAPCHPGVGPVQALITDECAERCSSSQVNLHVFGFEMLAPTDLGTVDVRYRLIACEPVDPITIHVDAYRVTEGGWLRLALKNIGGDGQIAAVELAPAAATNLNASSTFIEPRVVRSPRARGGGLWRKANNTYGAAWELNGVPPPPLHMRITNARGQTIVIADAIPRAGVLGDIETEAQFPPLATPQAAEGTLAAPLVPPPGAYLAPGTPNVLIFHGPDPEPLPADGDAGAGAGDADAPSSPADPAGMAATVAAGEDGAQYAVAGFADDNGDGIADEEPGVIGMPDTSANATAAAASPAPVKAGPPKYVPAPSAAGGPGRRMLRQCMRNRAPA</sequence>
<evidence type="ECO:0000313" key="10">
    <source>
        <dbReference type="EMBL" id="KIY98908.1"/>
    </source>
</evidence>
<feature type="chain" id="PRO_5002245900" description="Expansin-like EG45 domain-containing protein" evidence="7">
    <location>
        <begin position="21"/>
        <end position="431"/>
    </location>
</feature>
<comment type="subcellular location">
    <subcellularLocation>
        <location evidence="1">Membrane</location>
        <topology evidence="1">Peripheral membrane protein</topology>
    </subcellularLocation>
    <subcellularLocation>
        <location evidence="2">Secreted</location>
        <location evidence="2">Cell wall</location>
    </subcellularLocation>
</comment>